<organism evidence="2">
    <name type="scientific">Telmatobacter sp. DSM 110680</name>
    <dbReference type="NCBI Taxonomy" id="3036704"/>
    <lineage>
        <taxon>Bacteria</taxon>
        <taxon>Pseudomonadati</taxon>
        <taxon>Acidobacteriota</taxon>
        <taxon>Terriglobia</taxon>
        <taxon>Terriglobales</taxon>
        <taxon>Acidobacteriaceae</taxon>
        <taxon>Telmatobacter</taxon>
    </lineage>
</organism>
<proteinExistence type="predicted"/>
<protein>
    <submittedName>
        <fullName evidence="2">Uncharacterized protein</fullName>
    </submittedName>
</protein>
<evidence type="ECO:0000313" key="2">
    <source>
        <dbReference type="EMBL" id="XBH16542.1"/>
    </source>
</evidence>
<gene>
    <name evidence="2" type="ORF">P8935_18450</name>
</gene>
<sequence>MKPTSTIWILFSLLCFAQPSLANDPTYYEFHPQSIMSLGLGFSVSDLTQAKSPCVEYVRHPLETGSLSTEATIRMVSNTQELRESLSMDASVDVSYLMFKGSSHFSFSQENLFSAKDINFVLKFSNEYARIGMQGLHLTQRAQMLLDKGDVATFKSECGTRLVLIEHRGATVAAIVTLHEVDSTSRSQYAGSLSGGINLGALSGDMKASIAGEMDRAARDKRISVQVVSTGGDGFGALSTLVSQDVSGKDVFGSLQQALGNYIKGFNNDNAAPIGFSVGPMLGLTEVDNDLWSLEKERRLGLLVDEYRADAIHQTEIDSILAGRDPRADLYSETQLKELKTLAVPLDDYMNRISQIHSACKGATVSNLSICRVPEPKPIIPKFLQPISPLMGQWFICVDGVAWSPLKSRTFFEDPGGGTILERVRRRLPNAKSAAVVFSVKGRIVDEELLVGVGHPLEGFQVKVFYPDKTKGDALVAGNAQMALVVGSGDSVDVDPIRTAWAHASFYHCLPPASRVASAFRIFVKVRDEFGQLERFEIATSTFSTSDSWQVGGPGLMVWLPIKEAQYYLKIDPKMPCHDAEEFYMGKDANADFKSALDSANIGPYPAYLSSPEFNEVIERILTKWYQP</sequence>
<dbReference type="RefSeq" id="WP_348261771.1">
    <property type="nucleotide sequence ID" value="NZ_CP121196.1"/>
</dbReference>
<dbReference type="EMBL" id="CP121196">
    <property type="protein sequence ID" value="XBH16542.1"/>
    <property type="molecule type" value="Genomic_DNA"/>
</dbReference>
<feature type="signal peptide" evidence="1">
    <location>
        <begin position="1"/>
        <end position="22"/>
    </location>
</feature>
<keyword evidence="1" id="KW-0732">Signal</keyword>
<evidence type="ECO:0000256" key="1">
    <source>
        <dbReference type="SAM" id="SignalP"/>
    </source>
</evidence>
<reference evidence="2" key="1">
    <citation type="submission" date="2023-03" db="EMBL/GenBank/DDBJ databases">
        <title>Edaphobacter sp.</title>
        <authorList>
            <person name="Huber K.J."/>
            <person name="Papendorf J."/>
            <person name="Pilke C."/>
            <person name="Bunk B."/>
            <person name="Sproeer C."/>
            <person name="Pester M."/>
        </authorList>
    </citation>
    <scope>NUCLEOTIDE SEQUENCE</scope>
    <source>
        <strain evidence="2">DSM 110680</strain>
    </source>
</reference>
<feature type="chain" id="PRO_5043537457" evidence="1">
    <location>
        <begin position="23"/>
        <end position="628"/>
    </location>
</feature>
<name>A0AAU7DGT5_9BACT</name>
<accession>A0AAU7DGT5</accession>
<dbReference type="AlphaFoldDB" id="A0AAU7DGT5"/>